<reference evidence="1 2" key="1">
    <citation type="submission" date="2017-01" db="EMBL/GenBank/DDBJ databases">
        <authorList>
            <person name="Varghese N."/>
            <person name="Submissions S."/>
        </authorList>
    </citation>
    <scope>NUCLEOTIDE SEQUENCE [LARGE SCALE GENOMIC DNA]</scope>
    <source>
        <strain evidence="1 2">DSM 22782</strain>
    </source>
</reference>
<dbReference type="Proteomes" id="UP000199777">
    <property type="component" value="Unassembled WGS sequence"/>
</dbReference>
<accession>A0ABY1KKR5</accession>
<gene>
    <name evidence="1" type="ORF">SAMN05421758_101183</name>
</gene>
<dbReference type="Gene3D" id="3.30.1780.10">
    <property type="entry name" value="ornithine cyclodeaminase, domain 1"/>
    <property type="match status" value="1"/>
</dbReference>
<evidence type="ECO:0000313" key="1">
    <source>
        <dbReference type="EMBL" id="SIS45517.1"/>
    </source>
</evidence>
<dbReference type="Gene3D" id="3.40.50.720">
    <property type="entry name" value="NAD(P)-binding Rossmann-like Domain"/>
    <property type="match status" value="1"/>
</dbReference>
<keyword evidence="2" id="KW-1185">Reference proteome</keyword>
<dbReference type="EMBL" id="FTOK01000001">
    <property type="protein sequence ID" value="SIS45517.1"/>
    <property type="molecule type" value="Genomic_DNA"/>
</dbReference>
<proteinExistence type="predicted"/>
<dbReference type="InterPro" id="IPR036291">
    <property type="entry name" value="NAD(P)-bd_dom_sf"/>
</dbReference>
<name>A0ABY1KKR5_9BACI</name>
<dbReference type="PIRSF" id="PIRSF001439">
    <property type="entry name" value="CryM"/>
    <property type="match status" value="1"/>
</dbReference>
<comment type="caution">
    <text evidence="1">The sequence shown here is derived from an EMBL/GenBank/DDBJ whole genome shotgun (WGS) entry which is preliminary data.</text>
</comment>
<dbReference type="PANTHER" id="PTHR13812">
    <property type="entry name" value="KETIMINE REDUCTASE MU-CRYSTALLIN"/>
    <property type="match status" value="1"/>
</dbReference>
<dbReference type="InterPro" id="IPR023401">
    <property type="entry name" value="ODC_N"/>
</dbReference>
<protein>
    <submittedName>
        <fullName evidence="1">Ornithine cyclodeaminase</fullName>
    </submittedName>
</protein>
<dbReference type="InterPro" id="IPR003462">
    <property type="entry name" value="ODC_Mu_crystall"/>
</dbReference>
<evidence type="ECO:0000313" key="2">
    <source>
        <dbReference type="Proteomes" id="UP000199777"/>
    </source>
</evidence>
<dbReference type="SUPFAM" id="SSF51735">
    <property type="entry name" value="NAD(P)-binding Rossmann-fold domains"/>
    <property type="match status" value="1"/>
</dbReference>
<organism evidence="1 2">
    <name type="scientific">Salimicrobium salexigens</name>
    <dbReference type="NCBI Taxonomy" id="908941"/>
    <lineage>
        <taxon>Bacteria</taxon>
        <taxon>Bacillati</taxon>
        <taxon>Bacillota</taxon>
        <taxon>Bacilli</taxon>
        <taxon>Bacillales</taxon>
        <taxon>Bacillaceae</taxon>
        <taxon>Salimicrobium</taxon>
    </lineage>
</organism>
<dbReference type="Pfam" id="PF02423">
    <property type="entry name" value="OCD_Mu_crystall"/>
    <property type="match status" value="1"/>
</dbReference>
<sequence length="311" mass="34785">MKVVTAEEIQNNFSMKETMDVIEEFYVHNKEEFTAPERMHVEDGGNTALLMPAFHGEYYAAKLAGIAPGNKKYGKDTLHGIMVLHDRYTMEPLFLCDAIAVTALRTGALGGLGVKYLAKEEASVLGIIGTGTQGWSHLHSALAARDIKEVHIFNRTKDKANSFKERAEQVFPEVKFNVSALGELVVQSDIVITTTTSLEPVLPELSKDQWKGKLVVGVGSFRPVMQELSDQVLKEAEEIHVDSKSAFHESGDMIRAENIGIDFENVKDLDEIISEKYHPEEREEKLIVFKSVGASIFDLITARSIYEKYYK</sequence>
<dbReference type="PANTHER" id="PTHR13812:SF19">
    <property type="entry name" value="KETIMINE REDUCTASE MU-CRYSTALLIN"/>
    <property type="match status" value="1"/>
</dbReference>
<dbReference type="RefSeq" id="WP_076569202.1">
    <property type="nucleotide sequence ID" value="NZ_FTOK01000001.1"/>
</dbReference>